<dbReference type="OrthoDB" id="7185252at2"/>
<protein>
    <submittedName>
        <fullName evidence="6">TetR family transcriptional regulator</fullName>
    </submittedName>
</protein>
<dbReference type="GO" id="GO:0000976">
    <property type="term" value="F:transcription cis-regulatory region binding"/>
    <property type="evidence" value="ECO:0007669"/>
    <property type="project" value="TreeGrafter"/>
</dbReference>
<keyword evidence="3" id="KW-0804">Transcription</keyword>
<dbReference type="PRINTS" id="PR00455">
    <property type="entry name" value="HTHTETR"/>
</dbReference>
<gene>
    <name evidence="6" type="ORF">A4A58_14465</name>
</gene>
<sequence>MNAELKKRARRKAERPIEILDAAFEEFARNGYAATRLEDVAARASVTKGTIYFYFETKERVFDEMIRYKSQAFFPELESYAGTLEGSYSARLRALMVFVYRKIAEDRPFRETLRFLIADGSRFPDLVDRHYDEFMRPVIDQFRMVIEAGVAAGEFRPSQASTFTEIVMSPALLLTVWSLLFGTRRQIDVAVFTDASIDLLMRGIDTSR</sequence>
<dbReference type="Proteomes" id="UP000076574">
    <property type="component" value="Unassembled WGS sequence"/>
</dbReference>
<keyword evidence="2 4" id="KW-0238">DNA-binding</keyword>
<evidence type="ECO:0000256" key="2">
    <source>
        <dbReference type="ARBA" id="ARBA00023125"/>
    </source>
</evidence>
<dbReference type="SUPFAM" id="SSF46689">
    <property type="entry name" value="Homeodomain-like"/>
    <property type="match status" value="1"/>
</dbReference>
<evidence type="ECO:0000259" key="5">
    <source>
        <dbReference type="PROSITE" id="PS50977"/>
    </source>
</evidence>
<dbReference type="PANTHER" id="PTHR30055">
    <property type="entry name" value="HTH-TYPE TRANSCRIPTIONAL REGULATOR RUTR"/>
    <property type="match status" value="1"/>
</dbReference>
<dbReference type="GO" id="GO:0003700">
    <property type="term" value="F:DNA-binding transcription factor activity"/>
    <property type="evidence" value="ECO:0007669"/>
    <property type="project" value="TreeGrafter"/>
</dbReference>
<dbReference type="InterPro" id="IPR011075">
    <property type="entry name" value="TetR_C"/>
</dbReference>
<proteinExistence type="predicted"/>
<dbReference type="Gene3D" id="1.10.357.10">
    <property type="entry name" value="Tetracycline Repressor, domain 2"/>
    <property type="match status" value="1"/>
</dbReference>
<dbReference type="InterPro" id="IPR001647">
    <property type="entry name" value="HTH_TetR"/>
</dbReference>
<dbReference type="PANTHER" id="PTHR30055:SF223">
    <property type="entry name" value="HTH-TYPE TRANSCRIPTIONAL REGULATOR UIDR"/>
    <property type="match status" value="1"/>
</dbReference>
<keyword evidence="1" id="KW-0805">Transcription regulation</keyword>
<keyword evidence="7" id="KW-1185">Reference proteome</keyword>
<dbReference type="Pfam" id="PF16859">
    <property type="entry name" value="TetR_C_11"/>
    <property type="match status" value="1"/>
</dbReference>
<feature type="domain" description="HTH tetR-type" evidence="5">
    <location>
        <begin position="13"/>
        <end position="73"/>
    </location>
</feature>
<dbReference type="InterPro" id="IPR009057">
    <property type="entry name" value="Homeodomain-like_sf"/>
</dbReference>
<dbReference type="EMBL" id="LVYV01000045">
    <property type="protein sequence ID" value="KZD21549.1"/>
    <property type="molecule type" value="Genomic_DNA"/>
</dbReference>
<evidence type="ECO:0000313" key="7">
    <source>
        <dbReference type="Proteomes" id="UP000076574"/>
    </source>
</evidence>
<dbReference type="SUPFAM" id="SSF48498">
    <property type="entry name" value="Tetracyclin repressor-like, C-terminal domain"/>
    <property type="match status" value="1"/>
</dbReference>
<evidence type="ECO:0000256" key="3">
    <source>
        <dbReference type="ARBA" id="ARBA00023163"/>
    </source>
</evidence>
<evidence type="ECO:0000256" key="1">
    <source>
        <dbReference type="ARBA" id="ARBA00023015"/>
    </source>
</evidence>
<evidence type="ECO:0000313" key="6">
    <source>
        <dbReference type="EMBL" id="KZD21549.1"/>
    </source>
</evidence>
<dbReference type="STRING" id="943830.A4A58_14465"/>
<organism evidence="6 7">
    <name type="scientific">Tardiphaga robiniae</name>
    <dbReference type="NCBI Taxonomy" id="943830"/>
    <lineage>
        <taxon>Bacteria</taxon>
        <taxon>Pseudomonadati</taxon>
        <taxon>Pseudomonadota</taxon>
        <taxon>Alphaproteobacteria</taxon>
        <taxon>Hyphomicrobiales</taxon>
        <taxon>Nitrobacteraceae</taxon>
        <taxon>Tardiphaga</taxon>
    </lineage>
</organism>
<accession>A0A163XXZ4</accession>
<dbReference type="InterPro" id="IPR036271">
    <property type="entry name" value="Tet_transcr_reg_TetR-rel_C_sf"/>
</dbReference>
<dbReference type="Pfam" id="PF00440">
    <property type="entry name" value="TetR_N"/>
    <property type="match status" value="1"/>
</dbReference>
<name>A0A163XXZ4_9BRAD</name>
<dbReference type="AlphaFoldDB" id="A0A163XXZ4"/>
<dbReference type="RefSeq" id="WP_068736781.1">
    <property type="nucleotide sequence ID" value="NZ_LVYV01000045.1"/>
</dbReference>
<dbReference type="PROSITE" id="PS50977">
    <property type="entry name" value="HTH_TETR_2"/>
    <property type="match status" value="1"/>
</dbReference>
<evidence type="ECO:0000256" key="4">
    <source>
        <dbReference type="PROSITE-ProRule" id="PRU00335"/>
    </source>
</evidence>
<feature type="DNA-binding region" description="H-T-H motif" evidence="4">
    <location>
        <begin position="36"/>
        <end position="55"/>
    </location>
</feature>
<reference evidence="6 7" key="1">
    <citation type="submission" date="2016-03" db="EMBL/GenBank/DDBJ databases">
        <title>Microsymbionts genomes from the relict species Vavilovia formosa (Stev.) Fed.</title>
        <authorList>
            <person name="Kopat V."/>
            <person name="Chirak E."/>
            <person name="Kimeklis A."/>
            <person name="Andronov E."/>
        </authorList>
    </citation>
    <scope>NUCLEOTIDE SEQUENCE [LARGE SCALE GENOMIC DNA]</scope>
    <source>
        <strain evidence="6 7">Vaf07</strain>
    </source>
</reference>
<dbReference type="InterPro" id="IPR050109">
    <property type="entry name" value="HTH-type_TetR-like_transc_reg"/>
</dbReference>
<comment type="caution">
    <text evidence="6">The sequence shown here is derived from an EMBL/GenBank/DDBJ whole genome shotgun (WGS) entry which is preliminary data.</text>
</comment>